<gene>
    <name evidence="1" type="ORF">DesfrDRAFT_0053</name>
</gene>
<evidence type="ECO:0000313" key="1">
    <source>
        <dbReference type="EMBL" id="EFL53005.1"/>
    </source>
</evidence>
<comment type="caution">
    <text evidence="1">The sequence shown here is derived from an EMBL/GenBank/DDBJ whole genome shotgun (WGS) entry which is preliminary data.</text>
</comment>
<sequence length="232" mass="24606">MSELRPNYMLSVDAALVLGYGTARQAVVKGLNKMKPPGLSRDVTSVSEFRRSFDIEFTTTGKISRITASGNMVLVDPDGQERLREYIKANECVQDARLYLNYDDFVMVDLANDPSAVWQVSKNEPGDADKNGVFPVDVEIVPGGLYCSFQTHLTATDIACVAEGNKITGAGITAAAGFKADQTLIVEGAGTNNLKHFLISAVAAGELTLDSSKGTVADAVAGEAVTLHAGVM</sequence>
<keyword evidence="2" id="KW-1185">Reference proteome</keyword>
<dbReference type="RefSeq" id="WP_005989986.1">
    <property type="nucleotide sequence ID" value="NZ_AECZ01000001.1"/>
</dbReference>
<dbReference type="AlphaFoldDB" id="E1JR04"/>
<dbReference type="eggNOG" id="ENOG5032NP6">
    <property type="taxonomic scope" value="Bacteria"/>
</dbReference>
<reference evidence="1 2" key="1">
    <citation type="submission" date="2010-08" db="EMBL/GenBank/DDBJ databases">
        <title>The draft genome of Desulfovibrio fructosovorans JJ.</title>
        <authorList>
            <consortium name="US DOE Joint Genome Institute (JGI-PGF)"/>
            <person name="Lucas S."/>
            <person name="Copeland A."/>
            <person name="Lapidus A."/>
            <person name="Cheng J.-F."/>
            <person name="Bruce D."/>
            <person name="Goodwin L."/>
            <person name="Pitluck S."/>
            <person name="Land M.L."/>
            <person name="Hauser L."/>
            <person name="Chang Y.-J."/>
            <person name="Jeffries C."/>
            <person name="Wall J.D."/>
            <person name="Stahl D.A."/>
            <person name="Arkin A.P."/>
            <person name="Dehal P."/>
            <person name="Stolyar S.M."/>
            <person name="Hazen T.C."/>
            <person name="Woyke T.J."/>
        </authorList>
    </citation>
    <scope>NUCLEOTIDE SEQUENCE [LARGE SCALE GENOMIC DNA]</scope>
    <source>
        <strain evidence="1 2">JJ</strain>
    </source>
</reference>
<dbReference type="EMBL" id="AECZ01000001">
    <property type="protein sequence ID" value="EFL53005.1"/>
    <property type="molecule type" value="Genomic_DNA"/>
</dbReference>
<dbReference type="STRING" id="596151.DesfrDRAFT_0053"/>
<organism evidence="1 2">
    <name type="scientific">Solidesulfovibrio fructosivorans JJ]</name>
    <dbReference type="NCBI Taxonomy" id="596151"/>
    <lineage>
        <taxon>Bacteria</taxon>
        <taxon>Pseudomonadati</taxon>
        <taxon>Thermodesulfobacteriota</taxon>
        <taxon>Desulfovibrionia</taxon>
        <taxon>Desulfovibrionales</taxon>
        <taxon>Desulfovibrionaceae</taxon>
        <taxon>Solidesulfovibrio</taxon>
    </lineage>
</organism>
<accession>E1JR04</accession>
<protein>
    <submittedName>
        <fullName evidence="1">Uncharacterized protein</fullName>
    </submittedName>
</protein>
<dbReference type="Proteomes" id="UP000006250">
    <property type="component" value="Unassembled WGS sequence"/>
</dbReference>
<evidence type="ECO:0000313" key="2">
    <source>
        <dbReference type="Proteomes" id="UP000006250"/>
    </source>
</evidence>
<proteinExistence type="predicted"/>
<name>E1JR04_SOLFR</name>
<dbReference type="OrthoDB" id="5455980at2"/>